<dbReference type="Gene3D" id="3.30.420.250">
    <property type="match status" value="1"/>
</dbReference>
<name>A0AAX2I9L5_CAPSP</name>
<proteinExistence type="predicted"/>
<dbReference type="AlphaFoldDB" id="A0AAX2I9L5"/>
<dbReference type="EMBL" id="UAVP01000003">
    <property type="protein sequence ID" value="SQA74718.1"/>
    <property type="molecule type" value="Genomic_DNA"/>
</dbReference>
<accession>A0AAX2I9L5</accession>
<evidence type="ECO:0000313" key="2">
    <source>
        <dbReference type="Proteomes" id="UP000249902"/>
    </source>
</evidence>
<dbReference type="Gene3D" id="3.30.420.260">
    <property type="match status" value="1"/>
</dbReference>
<protein>
    <submittedName>
        <fullName evidence="1">Protein of uncharacterized function (DUF3822)</fullName>
    </submittedName>
</protein>
<reference evidence="1 2" key="1">
    <citation type="submission" date="2018-06" db="EMBL/GenBank/DDBJ databases">
        <authorList>
            <consortium name="Pathogen Informatics"/>
            <person name="Doyle S."/>
        </authorList>
    </citation>
    <scope>NUCLEOTIDE SEQUENCE [LARGE SCALE GENOMIC DNA]</scope>
    <source>
        <strain evidence="1 2">NCTC11653</strain>
    </source>
</reference>
<dbReference type="Pfam" id="PF12864">
    <property type="entry name" value="DUF3822"/>
    <property type="match status" value="1"/>
</dbReference>
<gene>
    <name evidence="1" type="ORF">NCTC11653_00611</name>
</gene>
<evidence type="ECO:0000313" key="1">
    <source>
        <dbReference type="EMBL" id="SQA74718.1"/>
    </source>
</evidence>
<sequence>MVTGQLLMTQKSQNNKHLETYFKELSIQINLDGLSFCVFNPVLTCVESIYNFPVNFSYKTQEEINEQVERVIQSEEDLRQDFTTIRVLHNTSLFALIPQSLYGGKDEMLDYLKYSIDINNVAPETVEIDKILSVETVNAYVPNILVNNALLSYYGRFDYQHFATSLLKMFLKHYSSHALEVMYIYAEVGSFYFVVFRNKKLYYFNRFSYETIEDFLYYILFSIEQLDIDTEQVPIYITGEVDPTALFYSKVKYYVRHIYLIKYHKQNFAAGMDEQLIRRNFVLAQSF</sequence>
<organism evidence="1 2">
    <name type="scientific">Capnocytophaga sputigena</name>
    <dbReference type="NCBI Taxonomy" id="1019"/>
    <lineage>
        <taxon>Bacteria</taxon>
        <taxon>Pseudomonadati</taxon>
        <taxon>Bacteroidota</taxon>
        <taxon>Flavobacteriia</taxon>
        <taxon>Flavobacteriales</taxon>
        <taxon>Flavobacteriaceae</taxon>
        <taxon>Capnocytophaga</taxon>
    </lineage>
</organism>
<dbReference type="InterPro" id="IPR024213">
    <property type="entry name" value="DUF3822"/>
</dbReference>
<dbReference type="CDD" id="cd24013">
    <property type="entry name" value="ASKHA_ATPase_BT3980-like"/>
    <property type="match status" value="1"/>
</dbReference>
<comment type="caution">
    <text evidence="1">The sequence shown here is derived from an EMBL/GenBank/DDBJ whole genome shotgun (WGS) entry which is preliminary data.</text>
</comment>
<dbReference type="Proteomes" id="UP000249902">
    <property type="component" value="Unassembled WGS sequence"/>
</dbReference>